<evidence type="ECO:0000256" key="1">
    <source>
        <dbReference type="SAM" id="MobiDB-lite"/>
    </source>
</evidence>
<feature type="compositionally biased region" description="Low complexity" evidence="1">
    <location>
        <begin position="111"/>
        <end position="127"/>
    </location>
</feature>
<dbReference type="VEuPathDB" id="FungiDB:BO83DRAFT_391495"/>
<dbReference type="AlphaFoldDB" id="A0A317UY92"/>
<dbReference type="EMBL" id="MSFU01000023">
    <property type="protein sequence ID" value="PWY67023.1"/>
    <property type="molecule type" value="Genomic_DNA"/>
</dbReference>
<evidence type="ECO:0008006" key="4">
    <source>
        <dbReference type="Google" id="ProtNLM"/>
    </source>
</evidence>
<sequence length="197" mass="21206">MSALKLNQPETLLGLSMAEARMIILGVLSSDKSGKVDFDKMAVKGGYKNAQSASTLYHKAKRRLFDIHNNPADQEAENARKRGKDKAVADDDNTGAIETTPTPSKGKRQKTAATAKTPKTPRSAPKAVKTEAPKSGGATTLTPAEDKVAVKMEEHDPELENSTIKEESKSSDDEELMSTSQMSAEFSGMGQRPDTPK</sequence>
<dbReference type="GeneID" id="37054867"/>
<evidence type="ECO:0000313" key="2">
    <source>
        <dbReference type="EMBL" id="PWY67023.1"/>
    </source>
</evidence>
<feature type="region of interest" description="Disordered" evidence="1">
    <location>
        <begin position="68"/>
        <end position="197"/>
    </location>
</feature>
<reference evidence="2" key="1">
    <citation type="submission" date="2016-12" db="EMBL/GenBank/DDBJ databases">
        <title>The genomes of Aspergillus section Nigri reveals drivers in fungal speciation.</title>
        <authorList>
            <consortium name="DOE Joint Genome Institute"/>
            <person name="Vesth T.C."/>
            <person name="Nybo J."/>
            <person name="Theobald S."/>
            <person name="Brandl J."/>
            <person name="Frisvad J.C."/>
            <person name="Nielsen K.F."/>
            <person name="Lyhne E.K."/>
            <person name="Kogle M.E."/>
            <person name="Kuo A."/>
            <person name="Riley R."/>
            <person name="Clum A."/>
            <person name="Nolan M."/>
            <person name="Lipzen A."/>
            <person name="Salamov A."/>
            <person name="Henrissat B."/>
            <person name="Wiebenga A."/>
            <person name="De vries R.P."/>
            <person name="Grigoriev I.V."/>
            <person name="Mortensen U.H."/>
            <person name="Andersen M.R."/>
            <person name="Baker S.E."/>
        </authorList>
    </citation>
    <scope>NUCLEOTIDE SEQUENCE</scope>
    <source>
        <strain evidence="2">CBS 122712</strain>
    </source>
</reference>
<evidence type="ECO:0000313" key="3">
    <source>
        <dbReference type="Proteomes" id="UP000246171"/>
    </source>
</evidence>
<comment type="caution">
    <text evidence="2">The sequence shown here is derived from an EMBL/GenBank/DDBJ whole genome shotgun (WGS) entry which is preliminary data.</text>
</comment>
<feature type="compositionally biased region" description="Basic and acidic residues" evidence="1">
    <location>
        <begin position="77"/>
        <end position="89"/>
    </location>
</feature>
<name>A0A317UY92_ASPEC</name>
<feature type="compositionally biased region" description="Basic and acidic residues" evidence="1">
    <location>
        <begin position="144"/>
        <end position="154"/>
    </location>
</feature>
<dbReference type="Proteomes" id="UP000246171">
    <property type="component" value="Unassembled WGS sequence"/>
</dbReference>
<dbReference type="RefSeq" id="XP_025385331.1">
    <property type="nucleotide sequence ID" value="XM_025532905.1"/>
</dbReference>
<keyword evidence="3" id="KW-1185">Reference proteome</keyword>
<organism evidence="2 3">
    <name type="scientific">Aspergillus eucalypticola (strain CBS 122712 / IBT 29274)</name>
    <dbReference type="NCBI Taxonomy" id="1448314"/>
    <lineage>
        <taxon>Eukaryota</taxon>
        <taxon>Fungi</taxon>
        <taxon>Dikarya</taxon>
        <taxon>Ascomycota</taxon>
        <taxon>Pezizomycotina</taxon>
        <taxon>Eurotiomycetes</taxon>
        <taxon>Eurotiomycetidae</taxon>
        <taxon>Eurotiales</taxon>
        <taxon>Aspergillaceae</taxon>
        <taxon>Aspergillus</taxon>
        <taxon>Aspergillus subgen. Circumdati</taxon>
    </lineage>
</organism>
<dbReference type="OrthoDB" id="5403747at2759"/>
<proteinExistence type="predicted"/>
<protein>
    <recommendedName>
        <fullName evidence="4">Histone h1.3</fullName>
    </recommendedName>
</protein>
<accession>A0A317UY92</accession>
<gene>
    <name evidence="2" type="ORF">BO83DRAFT_391495</name>
</gene>